<comment type="similarity">
    <text evidence="1">Belongs to the universal stress protein A family.</text>
</comment>
<evidence type="ECO:0000259" key="3">
    <source>
        <dbReference type="Pfam" id="PF00582"/>
    </source>
</evidence>
<evidence type="ECO:0000256" key="1">
    <source>
        <dbReference type="ARBA" id="ARBA00008791"/>
    </source>
</evidence>
<dbReference type="InterPro" id="IPR006016">
    <property type="entry name" value="UspA"/>
</dbReference>
<dbReference type="Proteomes" id="UP000294562">
    <property type="component" value="Unassembled WGS sequence"/>
</dbReference>
<reference evidence="4 5" key="1">
    <citation type="submission" date="2019-03" db="EMBL/GenBank/DDBJ databases">
        <title>Rhodobacteraceae bacterium SM1902, a new member of the family Rhodobacteraceae isolated from Yantai.</title>
        <authorList>
            <person name="Sun Y."/>
        </authorList>
    </citation>
    <scope>NUCLEOTIDE SEQUENCE [LARGE SCALE GENOMIC DNA]</scope>
    <source>
        <strain evidence="4 5">SM1902</strain>
    </source>
</reference>
<dbReference type="CDD" id="cd00293">
    <property type="entry name" value="USP-like"/>
    <property type="match status" value="2"/>
</dbReference>
<protein>
    <submittedName>
        <fullName evidence="4">Universal stress protein</fullName>
    </submittedName>
</protein>
<dbReference type="InterPro" id="IPR006015">
    <property type="entry name" value="Universal_stress_UspA"/>
</dbReference>
<dbReference type="OrthoDB" id="9804721at2"/>
<evidence type="ECO:0000256" key="2">
    <source>
        <dbReference type="SAM" id="Coils"/>
    </source>
</evidence>
<evidence type="ECO:0000313" key="4">
    <source>
        <dbReference type="EMBL" id="TDL87000.1"/>
    </source>
</evidence>
<dbReference type="Pfam" id="PF00582">
    <property type="entry name" value="Usp"/>
    <property type="match status" value="2"/>
</dbReference>
<dbReference type="PANTHER" id="PTHR46268:SF6">
    <property type="entry name" value="UNIVERSAL STRESS PROTEIN UP12"/>
    <property type="match status" value="1"/>
</dbReference>
<keyword evidence="2" id="KW-0175">Coiled coil</keyword>
<proteinExistence type="inferred from homology"/>
<gene>
    <name evidence="4" type="ORF">E2L05_11865</name>
</gene>
<accession>A0A4R6AS89</accession>
<dbReference type="PRINTS" id="PR01438">
    <property type="entry name" value="UNVRSLSTRESS"/>
</dbReference>
<dbReference type="PANTHER" id="PTHR46268">
    <property type="entry name" value="STRESS RESPONSE PROTEIN NHAX"/>
    <property type="match status" value="1"/>
</dbReference>
<dbReference type="Gene3D" id="3.40.50.12370">
    <property type="match status" value="1"/>
</dbReference>
<feature type="domain" description="UspA" evidence="3">
    <location>
        <begin position="7"/>
        <end position="155"/>
    </location>
</feature>
<comment type="caution">
    <text evidence="4">The sequence shown here is derived from an EMBL/GenBank/DDBJ whole genome shotgun (WGS) entry which is preliminary data.</text>
</comment>
<dbReference type="AlphaFoldDB" id="A0A4R6AS89"/>
<organism evidence="4 5">
    <name type="scientific">Meridianimarinicoccus aquatilis</name>
    <dbReference type="NCBI Taxonomy" id="2552766"/>
    <lineage>
        <taxon>Bacteria</taxon>
        <taxon>Pseudomonadati</taxon>
        <taxon>Pseudomonadota</taxon>
        <taxon>Alphaproteobacteria</taxon>
        <taxon>Rhodobacterales</taxon>
        <taxon>Paracoccaceae</taxon>
        <taxon>Meridianimarinicoccus</taxon>
    </lineage>
</organism>
<feature type="domain" description="UspA" evidence="3">
    <location>
        <begin position="162"/>
        <end position="282"/>
    </location>
</feature>
<name>A0A4R6AS89_9RHOB</name>
<dbReference type="SUPFAM" id="SSF52402">
    <property type="entry name" value="Adenine nucleotide alpha hydrolases-like"/>
    <property type="match status" value="2"/>
</dbReference>
<dbReference type="RefSeq" id="WP_133343129.1">
    <property type="nucleotide sequence ID" value="NZ_SMZO01000025.1"/>
</dbReference>
<dbReference type="EMBL" id="SMZO01000025">
    <property type="protein sequence ID" value="TDL87000.1"/>
    <property type="molecule type" value="Genomic_DNA"/>
</dbReference>
<keyword evidence="5" id="KW-1185">Reference proteome</keyword>
<feature type="coiled-coil region" evidence="2">
    <location>
        <begin position="57"/>
        <end position="103"/>
    </location>
</feature>
<evidence type="ECO:0000313" key="5">
    <source>
        <dbReference type="Proteomes" id="UP000294562"/>
    </source>
</evidence>
<sequence length="282" mass="30324">MSELIALVDGSTYSESVCDHAAWAATRLSSSVTVAHILGHRQGVKADLSGNIGLGARTALLEELAELDKAKARLAQKRGRAILEDAKARIEAQRVDLVETRLRNGDLVETLHEMEENAELVLIGKRGEAADFAKLHLGSNLERVARSTKKPILVCSRNFRPIKRVLIAFDGGASAMKAVEYVARSPLLAGRAMTVLSVGNDTPDVRRKLEGAAALLSGGGFEVEIDILPGQADEVISKRVTAGDADLVVMGAFNHTRIRSLIIGSTTTELVRSCQVPILLFR</sequence>